<evidence type="ECO:0000313" key="2">
    <source>
        <dbReference type="Proteomes" id="UP001418804"/>
    </source>
</evidence>
<reference evidence="1 2" key="2">
    <citation type="submission" date="2024-05" db="EMBL/GenBank/DDBJ databases">
        <authorList>
            <person name="Zheng X."/>
        </authorList>
    </citation>
    <scope>NUCLEOTIDE SEQUENCE [LARGE SCALE GENOMIC DNA]</scope>
    <source>
        <strain evidence="1 2">C4-10</strain>
    </source>
</reference>
<accession>A0ABD5L5R7</accession>
<dbReference type="AlphaFoldDB" id="A0ABD5L5R7"/>
<dbReference type="EMBL" id="JBDIVD010000010">
    <property type="protein sequence ID" value="MEN3156747.1"/>
    <property type="molecule type" value="Genomic_DNA"/>
</dbReference>
<gene>
    <name evidence="1" type="ORF">ABDD91_28395</name>
</gene>
<dbReference type="Proteomes" id="UP001418804">
    <property type="component" value="Unassembled WGS sequence"/>
</dbReference>
<evidence type="ECO:0000313" key="1">
    <source>
        <dbReference type="EMBL" id="MEN3156747.1"/>
    </source>
</evidence>
<comment type="caution">
    <text evidence="1">The sequence shown here is derived from an EMBL/GenBank/DDBJ whole genome shotgun (WGS) entry which is preliminary data.</text>
</comment>
<protein>
    <submittedName>
        <fullName evidence="1">Uncharacterized protein</fullName>
    </submittedName>
</protein>
<organism evidence="1 2">
    <name type="scientific">Priestia aryabhattai</name>
    <name type="common">Bacillus aryabhattai</name>
    <dbReference type="NCBI Taxonomy" id="412384"/>
    <lineage>
        <taxon>Bacteria</taxon>
        <taxon>Bacillati</taxon>
        <taxon>Bacillota</taxon>
        <taxon>Bacilli</taxon>
        <taxon>Bacillales</taxon>
        <taxon>Bacillaceae</taxon>
        <taxon>Priestia</taxon>
    </lineage>
</organism>
<sequence>MAAVYKARTIKKISLLPEEKFVGDMGQGIIKDLKFNDKAYLSIQKGTVTKFTEEQVNTFKSCYALEDIEAVTS</sequence>
<proteinExistence type="predicted"/>
<reference evidence="1 2" key="1">
    <citation type="submission" date="2024-05" db="EMBL/GenBank/DDBJ databases">
        <title>The mechanism of isolation and screening of efficient mineral weathering bacteria priestia aryabhattai c4-10 with weathered biotite.</title>
        <authorList>
            <person name="Yang S."/>
        </authorList>
    </citation>
    <scope>NUCLEOTIDE SEQUENCE [LARGE SCALE GENOMIC DNA]</scope>
    <source>
        <strain evidence="1 2">C4-10</strain>
    </source>
</reference>
<name>A0ABD5L5R7_PRIAR</name>
<dbReference type="RefSeq" id="WP_345936521.1">
    <property type="nucleotide sequence ID" value="NZ_JBDIVD010000010.1"/>
</dbReference>